<sequence length="124" mass="13995">MLTTPLFLLLHALLCMPSPFSAQIVINPVIRKRGETETIFNDPRNENKAASEDAVTRAIYTSVVLCIVSFALLVAWWYYGTKRIDRDRLFTTLNRRVDVDDVDEVAAVVAHRGSDDQVDVTDAR</sequence>
<keyword evidence="4" id="KW-1185">Reference proteome</keyword>
<evidence type="ECO:0000256" key="2">
    <source>
        <dbReference type="SAM" id="SignalP"/>
    </source>
</evidence>
<gene>
    <name evidence="3" type="ORF">BWQ96_04191</name>
</gene>
<proteinExistence type="predicted"/>
<organism evidence="3 4">
    <name type="scientific">Gracilariopsis chorda</name>
    <dbReference type="NCBI Taxonomy" id="448386"/>
    <lineage>
        <taxon>Eukaryota</taxon>
        <taxon>Rhodophyta</taxon>
        <taxon>Florideophyceae</taxon>
        <taxon>Rhodymeniophycidae</taxon>
        <taxon>Gracilariales</taxon>
        <taxon>Gracilariaceae</taxon>
        <taxon>Gracilariopsis</taxon>
    </lineage>
</organism>
<keyword evidence="2" id="KW-0732">Signal</keyword>
<dbReference type="AlphaFoldDB" id="A0A2V3IV47"/>
<evidence type="ECO:0000313" key="3">
    <source>
        <dbReference type="EMBL" id="PXF46016.1"/>
    </source>
</evidence>
<evidence type="ECO:0000256" key="1">
    <source>
        <dbReference type="SAM" id="Phobius"/>
    </source>
</evidence>
<name>A0A2V3IV47_9FLOR</name>
<feature type="transmembrane region" description="Helical" evidence="1">
    <location>
        <begin position="58"/>
        <end position="79"/>
    </location>
</feature>
<dbReference type="Proteomes" id="UP000247409">
    <property type="component" value="Unassembled WGS sequence"/>
</dbReference>
<keyword evidence="1" id="KW-0472">Membrane</keyword>
<keyword evidence="1" id="KW-1133">Transmembrane helix</keyword>
<accession>A0A2V3IV47</accession>
<reference evidence="3 4" key="1">
    <citation type="journal article" date="2018" name="Mol. Biol. Evol.">
        <title>Analysis of the draft genome of the red seaweed Gracilariopsis chorda provides insights into genome size evolution in Rhodophyta.</title>
        <authorList>
            <person name="Lee J."/>
            <person name="Yang E.C."/>
            <person name="Graf L."/>
            <person name="Yang J.H."/>
            <person name="Qiu H."/>
            <person name="Zel Zion U."/>
            <person name="Chan C.X."/>
            <person name="Stephens T.G."/>
            <person name="Weber A.P.M."/>
            <person name="Boo G.H."/>
            <person name="Boo S.M."/>
            <person name="Kim K.M."/>
            <person name="Shin Y."/>
            <person name="Jung M."/>
            <person name="Lee S.J."/>
            <person name="Yim H.S."/>
            <person name="Lee J.H."/>
            <person name="Bhattacharya D."/>
            <person name="Yoon H.S."/>
        </authorList>
    </citation>
    <scope>NUCLEOTIDE SEQUENCE [LARGE SCALE GENOMIC DNA]</scope>
    <source>
        <strain evidence="3 4">SKKU-2015</strain>
        <tissue evidence="3">Whole body</tissue>
    </source>
</reference>
<protein>
    <submittedName>
        <fullName evidence="3">Uncharacterized protein</fullName>
    </submittedName>
</protein>
<comment type="caution">
    <text evidence="3">The sequence shown here is derived from an EMBL/GenBank/DDBJ whole genome shotgun (WGS) entry which is preliminary data.</text>
</comment>
<dbReference type="EMBL" id="NBIV01000046">
    <property type="protein sequence ID" value="PXF46016.1"/>
    <property type="molecule type" value="Genomic_DNA"/>
</dbReference>
<feature type="chain" id="PRO_5015966023" evidence="2">
    <location>
        <begin position="23"/>
        <end position="124"/>
    </location>
</feature>
<evidence type="ECO:0000313" key="4">
    <source>
        <dbReference type="Proteomes" id="UP000247409"/>
    </source>
</evidence>
<keyword evidence="1" id="KW-0812">Transmembrane</keyword>
<feature type="signal peptide" evidence="2">
    <location>
        <begin position="1"/>
        <end position="22"/>
    </location>
</feature>